<dbReference type="CDD" id="cd19410">
    <property type="entry name" value="HK9-like_sensor"/>
    <property type="match status" value="1"/>
</dbReference>
<evidence type="ECO:0000259" key="11">
    <source>
        <dbReference type="PROSITE" id="PS50110"/>
    </source>
</evidence>
<sequence>MPARPAKAWHWLAFLFASILLVALGWQGKRTQEALLETNRSVSDSLEIITSIQAMLSSLQDIETGARGFMLTADSRYLEPYERGLEQLEWRRRALFEQLRGREYPSWHWFDTLDSTIAARLQVAAQNIQSRRSEGLAITIERLQRSGSKELTDRLRGMLNAVEQHERRRLAAANEAVAQATRHSQRLALIGSLLVALLSLAAFWAVQRNLRIRQRLAEGAQAGEARLDALLQAIPDHLYAVDAQRRVTTLSQGAPHRGPPPDIIEPLLLDLAARREDGQLRQTLWCEPQTRRIFEVRLMPTGAGEQLAIARDVSELEYSRDSLREQQLFLRRVVDSDENLIFVRDAQGRFLLCNTALAAVLGLQPTDIEGRTPAEVPAAHLLQPLLFGQGELQGGNGELRISEVALTDADGQERWLQVVKRPLRIAPGGTRVVTVAVDISLRRRMEQMKTEFISTVSHELRTPLTAIRGALGMLISGTAGPLDEGLKPLLGIAHKNTERLVRLINDILDIEKLEAGRLAFDLRRCDVRPLLEQALFDLAPYAREYDVSLELAPQAEPFASEARLDADRFTQVMANLLSNAIKHSPRGATVTVDLQRHAQQLEIGVRDRGAGIAEDFRPRIFERFAQADASDARQRGGTGLGLAITRALIEQMGGQIGFDTRAGEGTRFWFRLPLPADADPPPDTTVVAPEPRASGSGPARILILEPDAAAAAQLAEALGAQGYQAVIAHSAGQARELLGQYVIHALTLSPALDDADSLDFLQNLRSQPRYQQLPVLIVGLQPQRRAEDDGALRGGAVGVIDWLSKPVDPTQVLRVIQACLPPRHGRPRLLHVEDDEDLRTLLARRFEALDVELHGAATLSEARQLLAAQSFDLAIIDLMLPDGSGSGSGSELFDQLAQSDPPPPVILFSALDAPVHDSRLTLRQLVKSRHDGEQLARLIQHLLQHWPPLAQPDTDEVHR</sequence>
<evidence type="ECO:0000259" key="13">
    <source>
        <dbReference type="PROSITE" id="PS50113"/>
    </source>
</evidence>
<protein>
    <recommendedName>
        <fullName evidence="2">histidine kinase</fullName>
        <ecNumber evidence="2">2.7.13.3</ecNumber>
    </recommendedName>
</protein>
<evidence type="ECO:0000259" key="10">
    <source>
        <dbReference type="PROSITE" id="PS50109"/>
    </source>
</evidence>
<dbReference type="GO" id="GO:0000155">
    <property type="term" value="F:phosphorelay sensor kinase activity"/>
    <property type="evidence" value="ECO:0007669"/>
    <property type="project" value="InterPro"/>
</dbReference>
<dbReference type="PANTHER" id="PTHR43711">
    <property type="entry name" value="TWO-COMPONENT HISTIDINE KINASE"/>
    <property type="match status" value="1"/>
</dbReference>
<feature type="transmembrane region" description="Helical" evidence="9">
    <location>
        <begin position="187"/>
        <end position="206"/>
    </location>
</feature>
<dbReference type="PROSITE" id="PS50113">
    <property type="entry name" value="PAC"/>
    <property type="match status" value="1"/>
</dbReference>
<evidence type="ECO:0000256" key="4">
    <source>
        <dbReference type="ARBA" id="ARBA00022679"/>
    </source>
</evidence>
<feature type="domain" description="Histidine kinase" evidence="10">
    <location>
        <begin position="455"/>
        <end position="676"/>
    </location>
</feature>
<comment type="catalytic activity">
    <reaction evidence="1">
        <text>ATP + protein L-histidine = ADP + protein N-phospho-L-histidine.</text>
        <dbReference type="EC" id="2.7.13.3"/>
    </reaction>
</comment>
<dbReference type="Pfam" id="PF00512">
    <property type="entry name" value="HisKA"/>
    <property type="match status" value="1"/>
</dbReference>
<dbReference type="Gene3D" id="1.10.287.130">
    <property type="match status" value="1"/>
</dbReference>
<keyword evidence="9" id="KW-0812">Transmembrane</keyword>
<keyword evidence="6" id="KW-0902">Two-component regulatory system</keyword>
<feature type="modified residue" description="4-aspartylphosphate" evidence="8">
    <location>
        <position position="877"/>
    </location>
</feature>
<name>A0A9X7YR85_9GAMM</name>
<dbReference type="SMART" id="SM00388">
    <property type="entry name" value="HisKA"/>
    <property type="match status" value="1"/>
</dbReference>
<dbReference type="PROSITE" id="PS50112">
    <property type="entry name" value="PAS"/>
    <property type="match status" value="1"/>
</dbReference>
<dbReference type="SUPFAM" id="SSF52172">
    <property type="entry name" value="CheY-like"/>
    <property type="match status" value="2"/>
</dbReference>
<dbReference type="SUPFAM" id="SSF47384">
    <property type="entry name" value="Homodimeric domain of signal transducing histidine kinase"/>
    <property type="match status" value="1"/>
</dbReference>
<evidence type="ECO:0000256" key="9">
    <source>
        <dbReference type="SAM" id="Phobius"/>
    </source>
</evidence>
<dbReference type="InterPro" id="IPR000700">
    <property type="entry name" value="PAS-assoc_C"/>
</dbReference>
<dbReference type="InterPro" id="IPR000014">
    <property type="entry name" value="PAS"/>
</dbReference>
<dbReference type="SUPFAM" id="SSF55874">
    <property type="entry name" value="ATPase domain of HSP90 chaperone/DNA topoisomerase II/histidine kinase"/>
    <property type="match status" value="1"/>
</dbReference>
<keyword evidence="7 9" id="KW-0472">Membrane</keyword>
<evidence type="ECO:0000256" key="3">
    <source>
        <dbReference type="ARBA" id="ARBA00022553"/>
    </source>
</evidence>
<dbReference type="InterPro" id="IPR001789">
    <property type="entry name" value="Sig_transdc_resp-reg_receiver"/>
</dbReference>
<dbReference type="SMART" id="SM00387">
    <property type="entry name" value="HATPase_c"/>
    <property type="match status" value="1"/>
</dbReference>
<proteinExistence type="predicted"/>
<accession>A0A9X7YR85</accession>
<dbReference type="PROSITE" id="PS50110">
    <property type="entry name" value="RESPONSE_REGULATORY"/>
    <property type="match status" value="2"/>
</dbReference>
<feature type="domain" description="PAC" evidence="13">
    <location>
        <begin position="400"/>
        <end position="451"/>
    </location>
</feature>
<dbReference type="Pfam" id="PF08448">
    <property type="entry name" value="PAS_4"/>
    <property type="match status" value="1"/>
</dbReference>
<evidence type="ECO:0000256" key="1">
    <source>
        <dbReference type="ARBA" id="ARBA00000085"/>
    </source>
</evidence>
<dbReference type="NCBIfam" id="TIGR00229">
    <property type="entry name" value="sensory_box"/>
    <property type="match status" value="1"/>
</dbReference>
<feature type="domain" description="Response regulatory" evidence="11">
    <location>
        <begin position="828"/>
        <end position="942"/>
    </location>
</feature>
<dbReference type="Pfam" id="PF05227">
    <property type="entry name" value="CHASE3"/>
    <property type="match status" value="1"/>
</dbReference>
<evidence type="ECO:0000313" key="14">
    <source>
        <dbReference type="EMBL" id="QQN49250.1"/>
    </source>
</evidence>
<dbReference type="SMART" id="SM00448">
    <property type="entry name" value="REC"/>
    <property type="match status" value="2"/>
</dbReference>
<dbReference type="InterPro" id="IPR036097">
    <property type="entry name" value="HisK_dim/P_sf"/>
</dbReference>
<dbReference type="RefSeq" id="WP_200290151.1">
    <property type="nucleotide sequence ID" value="NZ_CP067013.1"/>
</dbReference>
<dbReference type="Gene3D" id="3.40.50.2300">
    <property type="match status" value="2"/>
</dbReference>
<dbReference type="EMBL" id="CP067013">
    <property type="protein sequence ID" value="QQN49250.1"/>
    <property type="molecule type" value="Genomic_DNA"/>
</dbReference>
<evidence type="ECO:0000256" key="2">
    <source>
        <dbReference type="ARBA" id="ARBA00012438"/>
    </source>
</evidence>
<evidence type="ECO:0000256" key="6">
    <source>
        <dbReference type="ARBA" id="ARBA00023012"/>
    </source>
</evidence>
<dbReference type="CDD" id="cd00130">
    <property type="entry name" value="PAS"/>
    <property type="match status" value="1"/>
</dbReference>
<evidence type="ECO:0000256" key="8">
    <source>
        <dbReference type="PROSITE-ProRule" id="PRU00169"/>
    </source>
</evidence>
<dbReference type="Gene3D" id="3.30.565.10">
    <property type="entry name" value="Histidine kinase-like ATPase, C-terminal domain"/>
    <property type="match status" value="1"/>
</dbReference>
<dbReference type="EC" id="2.7.13.3" evidence="2"/>
<dbReference type="GO" id="GO:0005886">
    <property type="term" value="C:plasma membrane"/>
    <property type="evidence" value="ECO:0007669"/>
    <property type="project" value="UniProtKB-ARBA"/>
</dbReference>
<comment type="caution">
    <text evidence="8">Lacks conserved residue(s) required for the propagation of feature annotation.</text>
</comment>
<keyword evidence="5" id="KW-0418">Kinase</keyword>
<dbReference type="InterPro" id="IPR007891">
    <property type="entry name" value="CHASE3"/>
</dbReference>
<gene>
    <name evidence="14" type="ORF">I6H70_11810</name>
</gene>
<dbReference type="CDD" id="cd00082">
    <property type="entry name" value="HisKA"/>
    <property type="match status" value="1"/>
</dbReference>
<keyword evidence="9" id="KW-1133">Transmembrane helix</keyword>
<dbReference type="InterPro" id="IPR005467">
    <property type="entry name" value="His_kinase_dom"/>
</dbReference>
<dbReference type="Pfam" id="PF02518">
    <property type="entry name" value="HATPase_c"/>
    <property type="match status" value="1"/>
</dbReference>
<keyword evidence="3 8" id="KW-0597">Phosphoprotein</keyword>
<dbReference type="FunFam" id="1.10.287.130:FF:000001">
    <property type="entry name" value="Two-component sensor histidine kinase"/>
    <property type="match status" value="1"/>
</dbReference>
<dbReference type="InterPro" id="IPR050736">
    <property type="entry name" value="Sensor_HK_Regulatory"/>
</dbReference>
<dbReference type="PRINTS" id="PR00344">
    <property type="entry name" value="BCTRLSENSOR"/>
</dbReference>
<dbReference type="CDD" id="cd00156">
    <property type="entry name" value="REC"/>
    <property type="match status" value="1"/>
</dbReference>
<dbReference type="SMART" id="SM00091">
    <property type="entry name" value="PAS"/>
    <property type="match status" value="2"/>
</dbReference>
<dbReference type="Gene3D" id="3.30.450.20">
    <property type="entry name" value="PAS domain"/>
    <property type="match status" value="1"/>
</dbReference>
<dbReference type="Pfam" id="PF00072">
    <property type="entry name" value="Response_reg"/>
    <property type="match status" value="1"/>
</dbReference>
<dbReference type="InterPro" id="IPR035965">
    <property type="entry name" value="PAS-like_dom_sf"/>
</dbReference>
<dbReference type="PANTHER" id="PTHR43711:SF1">
    <property type="entry name" value="HISTIDINE KINASE 1"/>
    <property type="match status" value="1"/>
</dbReference>
<evidence type="ECO:0000259" key="12">
    <source>
        <dbReference type="PROSITE" id="PS50112"/>
    </source>
</evidence>
<dbReference type="CDD" id="cd16922">
    <property type="entry name" value="HATPase_EvgS-ArcB-TorS-like"/>
    <property type="match status" value="1"/>
</dbReference>
<keyword evidence="4" id="KW-0808">Transferase</keyword>
<feature type="domain" description="Response regulatory" evidence="11">
    <location>
        <begin position="700"/>
        <end position="820"/>
    </location>
</feature>
<evidence type="ECO:0000256" key="7">
    <source>
        <dbReference type="ARBA" id="ARBA00023136"/>
    </source>
</evidence>
<feature type="domain" description="PAS" evidence="12">
    <location>
        <begin position="326"/>
        <end position="384"/>
    </location>
</feature>
<reference evidence="14 15" key="1">
    <citation type="submission" date="2020-12" db="EMBL/GenBank/DDBJ databases">
        <title>FDA dAtabase for Regulatory Grade micrObial Sequences (FDA-ARGOS): Supporting development and validation of Infectious Disease Dx tests.</title>
        <authorList>
            <person name="Sproer C."/>
            <person name="Gronow S."/>
            <person name="Severitt S."/>
            <person name="Schroder I."/>
            <person name="Tallon L."/>
            <person name="Sadzewicz L."/>
            <person name="Zhao X."/>
            <person name="Boylan J."/>
            <person name="Ott S."/>
            <person name="Bowen H."/>
            <person name="Vavikolanu K."/>
            <person name="Mehta A."/>
            <person name="Aluvathingal J."/>
            <person name="Nadendla S."/>
            <person name="Lowell S."/>
            <person name="Myers T."/>
            <person name="Yan Y."/>
            <person name="Sichtig H."/>
        </authorList>
    </citation>
    <scope>NUCLEOTIDE SEQUENCE [LARGE SCALE GENOMIC DNA]</scope>
    <source>
        <strain evidence="14 15">FDAARGOS_1013</strain>
    </source>
</reference>
<dbReference type="FunFam" id="3.30.565.10:FF:000006">
    <property type="entry name" value="Sensor histidine kinase WalK"/>
    <property type="match status" value="1"/>
</dbReference>
<dbReference type="AlphaFoldDB" id="A0A9X7YR85"/>
<dbReference type="SUPFAM" id="SSF55785">
    <property type="entry name" value="PYP-like sensor domain (PAS domain)"/>
    <property type="match status" value="1"/>
</dbReference>
<dbReference type="InterPro" id="IPR003594">
    <property type="entry name" value="HATPase_dom"/>
</dbReference>
<dbReference type="InterPro" id="IPR003661">
    <property type="entry name" value="HisK_dim/P_dom"/>
</dbReference>
<dbReference type="InterPro" id="IPR004358">
    <property type="entry name" value="Sig_transdc_His_kin-like_C"/>
</dbReference>
<dbReference type="PROSITE" id="PS50109">
    <property type="entry name" value="HIS_KIN"/>
    <property type="match status" value="1"/>
</dbReference>
<evidence type="ECO:0000256" key="5">
    <source>
        <dbReference type="ARBA" id="ARBA00022777"/>
    </source>
</evidence>
<dbReference type="Proteomes" id="UP000595933">
    <property type="component" value="Chromosome"/>
</dbReference>
<evidence type="ECO:0000313" key="15">
    <source>
        <dbReference type="Proteomes" id="UP000595933"/>
    </source>
</evidence>
<dbReference type="InterPro" id="IPR011006">
    <property type="entry name" value="CheY-like_superfamily"/>
</dbReference>
<dbReference type="InterPro" id="IPR013656">
    <property type="entry name" value="PAS_4"/>
</dbReference>
<dbReference type="InterPro" id="IPR036890">
    <property type="entry name" value="HATPase_C_sf"/>
</dbReference>
<organism evidence="14 15">
    <name type="scientific">Stutzerimonas balearica</name>
    <dbReference type="NCBI Taxonomy" id="74829"/>
    <lineage>
        <taxon>Bacteria</taxon>
        <taxon>Pseudomonadati</taxon>
        <taxon>Pseudomonadota</taxon>
        <taxon>Gammaproteobacteria</taxon>
        <taxon>Pseudomonadales</taxon>
        <taxon>Pseudomonadaceae</taxon>
        <taxon>Stutzerimonas</taxon>
    </lineage>
</organism>